<dbReference type="AlphaFoldDB" id="A0A943I2Y5"/>
<dbReference type="PROSITE" id="PS51257">
    <property type="entry name" value="PROKAR_LIPOPROTEIN"/>
    <property type="match status" value="1"/>
</dbReference>
<evidence type="ECO:0000313" key="2">
    <source>
        <dbReference type="EMBL" id="MBS5587978.1"/>
    </source>
</evidence>
<name>A0A943I2Y5_9FIRM</name>
<evidence type="ECO:0008006" key="4">
    <source>
        <dbReference type="Google" id="ProtNLM"/>
    </source>
</evidence>
<dbReference type="EMBL" id="JAGZCC010000016">
    <property type="protein sequence ID" value="MBS5587978.1"/>
    <property type="molecule type" value="Genomic_DNA"/>
</dbReference>
<gene>
    <name evidence="2" type="ORF">KHX14_04050</name>
</gene>
<keyword evidence="1" id="KW-0732">Signal</keyword>
<proteinExistence type="predicted"/>
<evidence type="ECO:0000313" key="3">
    <source>
        <dbReference type="Proteomes" id="UP000751224"/>
    </source>
</evidence>
<evidence type="ECO:0000256" key="1">
    <source>
        <dbReference type="SAM" id="SignalP"/>
    </source>
</evidence>
<dbReference type="Proteomes" id="UP000751224">
    <property type="component" value="Unassembled WGS sequence"/>
</dbReference>
<comment type="caution">
    <text evidence="2">The sequence shown here is derived from an EMBL/GenBank/DDBJ whole genome shotgun (WGS) entry which is preliminary data.</text>
</comment>
<reference evidence="2" key="1">
    <citation type="submission" date="2021-02" db="EMBL/GenBank/DDBJ databases">
        <title>Infant gut strain persistence is associated with maternal origin, phylogeny, and functional potential including surface adhesion and iron acquisition.</title>
        <authorList>
            <person name="Lou Y.C."/>
        </authorList>
    </citation>
    <scope>NUCLEOTIDE SEQUENCE</scope>
    <source>
        <strain evidence="2">L3_108_000G1_dasL3_108_000G1_metabat.metabat.11</strain>
    </source>
</reference>
<organism evidence="2 3">
    <name type="scientific">Thomasclavelia spiroformis</name>
    <dbReference type="NCBI Taxonomy" id="29348"/>
    <lineage>
        <taxon>Bacteria</taxon>
        <taxon>Bacillati</taxon>
        <taxon>Bacillota</taxon>
        <taxon>Erysipelotrichia</taxon>
        <taxon>Erysipelotrichales</taxon>
        <taxon>Coprobacillaceae</taxon>
        <taxon>Thomasclavelia</taxon>
    </lineage>
</organism>
<feature type="chain" id="PRO_5037417508" description="Lipoprotein" evidence="1">
    <location>
        <begin position="27"/>
        <end position="147"/>
    </location>
</feature>
<sequence length="147" mass="16458">MKKIGKLLLMLLLCFGFVGCSNNKSASNITEKFKEKNYNVSYNSGDAPTVTISESKNGKDVSQFIAYIKDKKVESIAYIKLPDNSQNYDDMLIGFIYADKESDSEVNEDTKKAATAILKTFNLTIDDLVDYVLEINETDGKILTDKK</sequence>
<accession>A0A943I2Y5</accession>
<feature type="signal peptide" evidence="1">
    <location>
        <begin position="1"/>
        <end position="26"/>
    </location>
</feature>
<protein>
    <recommendedName>
        <fullName evidence="4">Lipoprotein</fullName>
    </recommendedName>
</protein>
<dbReference type="RefSeq" id="WP_297671084.1">
    <property type="nucleotide sequence ID" value="NZ_JAGZCC010000016.1"/>
</dbReference>